<evidence type="ECO:0000313" key="3">
    <source>
        <dbReference type="EMBL" id="GAF81894.1"/>
    </source>
</evidence>
<accession>X0SLI7</accession>
<dbReference type="PANTHER" id="PTHR35848">
    <property type="entry name" value="OXALATE-BINDING PROTEIN"/>
    <property type="match status" value="1"/>
</dbReference>
<organism evidence="3">
    <name type="scientific">marine sediment metagenome</name>
    <dbReference type="NCBI Taxonomy" id="412755"/>
    <lineage>
        <taxon>unclassified sequences</taxon>
        <taxon>metagenomes</taxon>
        <taxon>ecological metagenomes</taxon>
    </lineage>
</organism>
<proteinExistence type="predicted"/>
<dbReference type="GO" id="GO:0046872">
    <property type="term" value="F:metal ion binding"/>
    <property type="evidence" value="ECO:0007669"/>
    <property type="project" value="UniProtKB-KW"/>
</dbReference>
<dbReference type="AlphaFoldDB" id="X0SLI7"/>
<dbReference type="EMBL" id="BARS01004675">
    <property type="protein sequence ID" value="GAF81894.1"/>
    <property type="molecule type" value="Genomic_DNA"/>
</dbReference>
<evidence type="ECO:0000256" key="1">
    <source>
        <dbReference type="ARBA" id="ARBA00022723"/>
    </source>
</evidence>
<dbReference type="SUPFAM" id="SSF51182">
    <property type="entry name" value="RmlC-like cupins"/>
    <property type="match status" value="1"/>
</dbReference>
<feature type="domain" description="Cupin type-2" evidence="2">
    <location>
        <begin position="56"/>
        <end position="122"/>
    </location>
</feature>
<dbReference type="InterPro" id="IPR011051">
    <property type="entry name" value="RmlC_Cupin_sf"/>
</dbReference>
<comment type="caution">
    <text evidence="3">The sequence shown here is derived from an EMBL/GenBank/DDBJ whole genome shotgun (WGS) entry which is preliminary data.</text>
</comment>
<protein>
    <recommendedName>
        <fullName evidence="2">Cupin type-2 domain-containing protein</fullName>
    </recommendedName>
</protein>
<sequence>MMIKRGRNDVEETIVEDIHDGVGKVKVRQLLGYEPLLSLPGHPEDFDSCIRFMHETTLLPRASIGLHSHEGNEELYYVLEGKGLMTVNEESVEMNPGDVCLTKSGSSHSFKNIGEGELRIIVLEGVVRKEEG</sequence>
<dbReference type="InterPro" id="IPR014710">
    <property type="entry name" value="RmlC-like_jellyroll"/>
</dbReference>
<evidence type="ECO:0000259" key="2">
    <source>
        <dbReference type="Pfam" id="PF07883"/>
    </source>
</evidence>
<dbReference type="PANTHER" id="PTHR35848:SF6">
    <property type="entry name" value="CUPIN TYPE-2 DOMAIN-CONTAINING PROTEIN"/>
    <property type="match status" value="1"/>
</dbReference>
<dbReference type="Pfam" id="PF07883">
    <property type="entry name" value="Cupin_2"/>
    <property type="match status" value="1"/>
</dbReference>
<keyword evidence="1" id="KW-0479">Metal-binding</keyword>
<reference evidence="3" key="1">
    <citation type="journal article" date="2014" name="Front. Microbiol.">
        <title>High frequency of phylogenetically diverse reductive dehalogenase-homologous genes in deep subseafloor sedimentary metagenomes.</title>
        <authorList>
            <person name="Kawai M."/>
            <person name="Futagami T."/>
            <person name="Toyoda A."/>
            <person name="Takaki Y."/>
            <person name="Nishi S."/>
            <person name="Hori S."/>
            <person name="Arai W."/>
            <person name="Tsubouchi T."/>
            <person name="Morono Y."/>
            <person name="Uchiyama I."/>
            <person name="Ito T."/>
            <person name="Fujiyama A."/>
            <person name="Inagaki F."/>
            <person name="Takami H."/>
        </authorList>
    </citation>
    <scope>NUCLEOTIDE SEQUENCE</scope>
    <source>
        <strain evidence="3">Expedition CK06-06</strain>
    </source>
</reference>
<name>X0SLI7_9ZZZZ</name>
<dbReference type="Gene3D" id="2.60.120.10">
    <property type="entry name" value="Jelly Rolls"/>
    <property type="match status" value="1"/>
</dbReference>
<dbReference type="InterPro" id="IPR051610">
    <property type="entry name" value="GPI/OXD"/>
</dbReference>
<gene>
    <name evidence="3" type="ORF">S01H1_09150</name>
</gene>
<dbReference type="InterPro" id="IPR013096">
    <property type="entry name" value="Cupin_2"/>
</dbReference>